<dbReference type="InterPro" id="IPR027417">
    <property type="entry name" value="P-loop_NTPase"/>
</dbReference>
<evidence type="ECO:0000256" key="4">
    <source>
        <dbReference type="ARBA" id="ARBA00022806"/>
    </source>
</evidence>
<keyword evidence="2" id="KW-0547">Nucleotide-binding</keyword>
<protein>
    <recommendedName>
        <fullName evidence="6">Helicase C-terminal domain-containing protein</fullName>
    </recommendedName>
</protein>
<dbReference type="SUPFAM" id="SSF52540">
    <property type="entry name" value="P-loop containing nucleoside triphosphate hydrolases"/>
    <property type="match status" value="1"/>
</dbReference>
<organism evidence="8 9">
    <name type="scientific">Hydnum rufescens UP504</name>
    <dbReference type="NCBI Taxonomy" id="1448309"/>
    <lineage>
        <taxon>Eukaryota</taxon>
        <taxon>Fungi</taxon>
        <taxon>Dikarya</taxon>
        <taxon>Basidiomycota</taxon>
        <taxon>Agaricomycotina</taxon>
        <taxon>Agaricomycetes</taxon>
        <taxon>Cantharellales</taxon>
        <taxon>Hydnaceae</taxon>
        <taxon>Hydnum</taxon>
    </lineage>
</organism>
<dbReference type="GO" id="GO:0042393">
    <property type="term" value="F:histone binding"/>
    <property type="evidence" value="ECO:0007669"/>
    <property type="project" value="TreeGrafter"/>
</dbReference>
<dbReference type="AlphaFoldDB" id="A0A9P6AGU8"/>
<feature type="non-terminal residue" evidence="8">
    <location>
        <position position="1"/>
    </location>
</feature>
<feature type="domain" description="Helicase C-terminal" evidence="6">
    <location>
        <begin position="2"/>
        <end position="43"/>
    </location>
</feature>
<evidence type="ECO:0000313" key="8">
    <source>
        <dbReference type="EMBL" id="KAF9505483.1"/>
    </source>
</evidence>
<proteinExistence type="predicted"/>
<comment type="caution">
    <text evidence="8">The sequence shown here is derived from an EMBL/GenBank/DDBJ whole genome shotgun (WGS) entry which is preliminary data.</text>
</comment>
<dbReference type="GO" id="GO:0005524">
    <property type="term" value="F:ATP binding"/>
    <property type="evidence" value="ECO:0007669"/>
    <property type="project" value="UniProtKB-KW"/>
</dbReference>
<dbReference type="Pfam" id="PF00271">
    <property type="entry name" value="Helicase_C"/>
    <property type="match status" value="1"/>
</dbReference>
<evidence type="ECO:0000313" key="7">
    <source>
        <dbReference type="EMBL" id="KAF9503992.1"/>
    </source>
</evidence>
<accession>A0A9P6AGU8</accession>
<dbReference type="Gene3D" id="3.40.50.300">
    <property type="entry name" value="P-loop containing nucleotide triphosphate hydrolases"/>
    <property type="match status" value="1"/>
</dbReference>
<reference evidence="8" key="1">
    <citation type="journal article" date="2020" name="Nat. Commun.">
        <title>Large-scale genome sequencing of mycorrhizal fungi provides insights into the early evolution of symbiotic traits.</title>
        <authorList>
            <person name="Miyauchi S."/>
            <person name="Kiss E."/>
            <person name="Kuo A."/>
            <person name="Drula E."/>
            <person name="Kohler A."/>
            <person name="Sanchez-Garcia M."/>
            <person name="Morin E."/>
            <person name="Andreopoulos B."/>
            <person name="Barry K.W."/>
            <person name="Bonito G."/>
            <person name="Buee M."/>
            <person name="Carver A."/>
            <person name="Chen C."/>
            <person name="Cichocki N."/>
            <person name="Clum A."/>
            <person name="Culley D."/>
            <person name="Crous P.W."/>
            <person name="Fauchery L."/>
            <person name="Girlanda M."/>
            <person name="Hayes R.D."/>
            <person name="Keri Z."/>
            <person name="LaButti K."/>
            <person name="Lipzen A."/>
            <person name="Lombard V."/>
            <person name="Magnuson J."/>
            <person name="Maillard F."/>
            <person name="Murat C."/>
            <person name="Nolan M."/>
            <person name="Ohm R.A."/>
            <person name="Pangilinan J."/>
            <person name="Pereira M.F."/>
            <person name="Perotto S."/>
            <person name="Peter M."/>
            <person name="Pfister S."/>
            <person name="Riley R."/>
            <person name="Sitrit Y."/>
            <person name="Stielow J.B."/>
            <person name="Szollosi G."/>
            <person name="Zifcakova L."/>
            <person name="Stursova M."/>
            <person name="Spatafora J.W."/>
            <person name="Tedersoo L."/>
            <person name="Vaario L.M."/>
            <person name="Yamada A."/>
            <person name="Yan M."/>
            <person name="Wang P."/>
            <person name="Xu J."/>
            <person name="Bruns T."/>
            <person name="Baldrian P."/>
            <person name="Vilgalys R."/>
            <person name="Dunand C."/>
            <person name="Henrissat B."/>
            <person name="Grigoriev I.V."/>
            <person name="Hibbett D."/>
            <person name="Nagy L.G."/>
            <person name="Martin F.M."/>
        </authorList>
    </citation>
    <scope>NUCLEOTIDE SEQUENCE</scope>
    <source>
        <strain evidence="8">UP504</strain>
    </source>
</reference>
<dbReference type="PANTHER" id="PTHR45685">
    <property type="entry name" value="HELICASE SRCAP-RELATED"/>
    <property type="match status" value="1"/>
</dbReference>
<dbReference type="InterPro" id="IPR049730">
    <property type="entry name" value="SNF2/RAD54-like_C"/>
</dbReference>
<dbReference type="Proteomes" id="UP000886523">
    <property type="component" value="Unassembled WGS sequence"/>
</dbReference>
<dbReference type="GO" id="GO:0004386">
    <property type="term" value="F:helicase activity"/>
    <property type="evidence" value="ECO:0007669"/>
    <property type="project" value="UniProtKB-KW"/>
</dbReference>
<dbReference type="InterPro" id="IPR001650">
    <property type="entry name" value="Helicase_C-like"/>
</dbReference>
<dbReference type="GO" id="GO:0003677">
    <property type="term" value="F:DNA binding"/>
    <property type="evidence" value="ECO:0007669"/>
    <property type="project" value="UniProtKB-KW"/>
</dbReference>
<evidence type="ECO:0000259" key="6">
    <source>
        <dbReference type="Pfam" id="PF00271"/>
    </source>
</evidence>
<keyword evidence="9" id="KW-1185">Reference proteome</keyword>
<feature type="non-terminal residue" evidence="8">
    <location>
        <position position="55"/>
    </location>
</feature>
<keyword evidence="5" id="KW-0067">ATP-binding</keyword>
<evidence type="ECO:0000256" key="1">
    <source>
        <dbReference type="ARBA" id="ARBA00004123"/>
    </source>
</evidence>
<dbReference type="PANTHER" id="PTHR45685:SF1">
    <property type="entry name" value="HELICASE SRCAP"/>
    <property type="match status" value="1"/>
</dbReference>
<dbReference type="EMBL" id="MU129150">
    <property type="protein sequence ID" value="KAF9505483.1"/>
    <property type="molecule type" value="Genomic_DNA"/>
</dbReference>
<dbReference type="GO" id="GO:0000812">
    <property type="term" value="C:Swr1 complex"/>
    <property type="evidence" value="ECO:0007669"/>
    <property type="project" value="TreeGrafter"/>
</dbReference>
<evidence type="ECO:0000313" key="9">
    <source>
        <dbReference type="Proteomes" id="UP000886523"/>
    </source>
</evidence>
<dbReference type="OrthoDB" id="448448at2759"/>
<dbReference type="EMBL" id="MU129278">
    <property type="protein sequence ID" value="KAF9503992.1"/>
    <property type="molecule type" value="Genomic_DNA"/>
</dbReference>
<keyword evidence="4" id="KW-0347">Helicase</keyword>
<evidence type="ECO:0000256" key="2">
    <source>
        <dbReference type="ARBA" id="ARBA00022741"/>
    </source>
</evidence>
<dbReference type="GO" id="GO:0016887">
    <property type="term" value="F:ATP hydrolysis activity"/>
    <property type="evidence" value="ECO:0007669"/>
    <property type="project" value="TreeGrafter"/>
</dbReference>
<name>A0A9P6AGU8_9AGAM</name>
<sequence>LFLLSTQAGGLGINVVEMDTVIFHDQDWNPQMDLQAQDRAHHIRETRPVLIFRII</sequence>
<keyword evidence="3" id="KW-0378">Hydrolase</keyword>
<dbReference type="InterPro" id="IPR050520">
    <property type="entry name" value="INO80/SWR1_helicase"/>
</dbReference>
<evidence type="ECO:0000256" key="5">
    <source>
        <dbReference type="ARBA" id="ARBA00022840"/>
    </source>
</evidence>
<evidence type="ECO:0000256" key="3">
    <source>
        <dbReference type="ARBA" id="ARBA00022801"/>
    </source>
</evidence>
<dbReference type="GO" id="GO:0006338">
    <property type="term" value="P:chromatin remodeling"/>
    <property type="evidence" value="ECO:0007669"/>
    <property type="project" value="TreeGrafter"/>
</dbReference>
<gene>
    <name evidence="7" type="ORF">BS47DRAFT_1258778</name>
    <name evidence="8" type="ORF">BS47DRAFT_1270618</name>
</gene>
<dbReference type="CDD" id="cd18793">
    <property type="entry name" value="SF2_C_SNF"/>
    <property type="match status" value="1"/>
</dbReference>
<comment type="subcellular location">
    <subcellularLocation>
        <location evidence="1">Nucleus</location>
    </subcellularLocation>
</comment>